<feature type="region of interest" description="Disordered" evidence="1">
    <location>
        <begin position="1"/>
        <end position="30"/>
    </location>
</feature>
<evidence type="ECO:0000256" key="1">
    <source>
        <dbReference type="SAM" id="MobiDB-lite"/>
    </source>
</evidence>
<evidence type="ECO:0000313" key="3">
    <source>
        <dbReference type="Proteomes" id="UP001199106"/>
    </source>
</evidence>
<organism evidence="2 3">
    <name type="scientific">Alternaria panax</name>
    <dbReference type="NCBI Taxonomy" id="48097"/>
    <lineage>
        <taxon>Eukaryota</taxon>
        <taxon>Fungi</taxon>
        <taxon>Dikarya</taxon>
        <taxon>Ascomycota</taxon>
        <taxon>Pezizomycotina</taxon>
        <taxon>Dothideomycetes</taxon>
        <taxon>Pleosporomycetidae</taxon>
        <taxon>Pleosporales</taxon>
        <taxon>Pleosporineae</taxon>
        <taxon>Pleosporaceae</taxon>
        <taxon>Alternaria</taxon>
        <taxon>Alternaria sect. Panax</taxon>
    </lineage>
</organism>
<dbReference type="AlphaFoldDB" id="A0AAD4I7J1"/>
<name>A0AAD4I7J1_9PLEO</name>
<dbReference type="EMBL" id="JAANER010000006">
    <property type="protein sequence ID" value="KAG9188772.1"/>
    <property type="molecule type" value="Genomic_DNA"/>
</dbReference>
<evidence type="ECO:0000313" key="2">
    <source>
        <dbReference type="EMBL" id="KAG9188772.1"/>
    </source>
</evidence>
<proteinExistence type="predicted"/>
<dbReference type="PANTHER" id="PTHR38790:SF4">
    <property type="entry name" value="2EXR DOMAIN-CONTAINING PROTEIN"/>
    <property type="match status" value="1"/>
</dbReference>
<accession>A0AAD4I7J1</accession>
<dbReference type="PANTHER" id="PTHR38790">
    <property type="entry name" value="2EXR DOMAIN-CONTAINING PROTEIN-RELATED"/>
    <property type="match status" value="1"/>
</dbReference>
<keyword evidence="3" id="KW-1185">Reference proteome</keyword>
<comment type="caution">
    <text evidence="2">The sequence shown here is derived from an EMBL/GenBank/DDBJ whole genome shotgun (WGS) entry which is preliminary data.</text>
</comment>
<reference evidence="2" key="1">
    <citation type="submission" date="2021-07" db="EMBL/GenBank/DDBJ databases">
        <title>Genome Resource of American Ginseng Black Spot Pathogen Alternaria panax.</title>
        <authorList>
            <person name="Qiu C."/>
            <person name="Wang W."/>
            <person name="Liu Z."/>
        </authorList>
    </citation>
    <scope>NUCLEOTIDE SEQUENCE</scope>
    <source>
        <strain evidence="2">BNCC115425</strain>
    </source>
</reference>
<protein>
    <submittedName>
        <fullName evidence="2">Uncharacterized protein</fullName>
    </submittedName>
</protein>
<dbReference type="Proteomes" id="UP001199106">
    <property type="component" value="Unassembled WGS sequence"/>
</dbReference>
<gene>
    <name evidence="2" type="ORF">G6011_07477</name>
</gene>
<sequence length="202" mass="22918">MTDTKSVTEELPVKISSDEKNEATKRNTAESPLLRLPAELRNEIYKYALGRHVYPVPGDGRKNPRALNLVRVCRQIQQEAAFLPYSLSVLSSRMAIHLEEFVSRLSISQRNAIETIQLSEIGYAECSYSYWNGEDVSEFFHSGKLNGLQTVVIEKVCPAVWLSLEHQDQEIRKLAQVVRSWKAGITVMVRDYGDDVDLSVEC</sequence>
<feature type="compositionally biased region" description="Basic and acidic residues" evidence="1">
    <location>
        <begin position="1"/>
        <end position="28"/>
    </location>
</feature>